<evidence type="ECO:0000313" key="2">
    <source>
        <dbReference type="Proteomes" id="UP000267606"/>
    </source>
</evidence>
<dbReference type="WBParaSite" id="OFLC_0000572001-mRNA-1">
    <property type="protein sequence ID" value="OFLC_0000572001-mRNA-1"/>
    <property type="gene ID" value="OFLC_0000572001"/>
</dbReference>
<sequence>MLLSLFFWSSFRRFDTIESERTGVLGQRGSW</sequence>
<dbReference type="EMBL" id="UZAJ01005069">
    <property type="protein sequence ID" value="VDO44095.1"/>
    <property type="molecule type" value="Genomic_DNA"/>
</dbReference>
<gene>
    <name evidence="1" type="ORF">OFLC_LOCUS5721</name>
</gene>
<evidence type="ECO:0000313" key="1">
    <source>
        <dbReference type="EMBL" id="VDO44095.1"/>
    </source>
</evidence>
<proteinExistence type="predicted"/>
<organism evidence="3">
    <name type="scientific">Onchocerca flexuosa</name>
    <dbReference type="NCBI Taxonomy" id="387005"/>
    <lineage>
        <taxon>Eukaryota</taxon>
        <taxon>Metazoa</taxon>
        <taxon>Ecdysozoa</taxon>
        <taxon>Nematoda</taxon>
        <taxon>Chromadorea</taxon>
        <taxon>Rhabditida</taxon>
        <taxon>Spirurina</taxon>
        <taxon>Spiruromorpha</taxon>
        <taxon>Filarioidea</taxon>
        <taxon>Onchocercidae</taxon>
        <taxon>Onchocerca</taxon>
    </lineage>
</organism>
<reference evidence="1 2" key="2">
    <citation type="submission" date="2018-11" db="EMBL/GenBank/DDBJ databases">
        <authorList>
            <consortium name="Pathogen Informatics"/>
        </authorList>
    </citation>
    <scope>NUCLEOTIDE SEQUENCE [LARGE SCALE GENOMIC DNA]</scope>
</reference>
<evidence type="ECO:0000313" key="3">
    <source>
        <dbReference type="WBParaSite" id="OFLC_0000572001-mRNA-1"/>
    </source>
</evidence>
<reference evidence="3" key="1">
    <citation type="submission" date="2016-06" db="UniProtKB">
        <authorList>
            <consortium name="WormBaseParasite"/>
        </authorList>
    </citation>
    <scope>IDENTIFICATION</scope>
</reference>
<name>A0A183HE09_9BILA</name>
<protein>
    <submittedName>
        <fullName evidence="1 3">Uncharacterized protein</fullName>
    </submittedName>
</protein>
<dbReference type="AlphaFoldDB" id="A0A183HE09"/>
<keyword evidence="2" id="KW-1185">Reference proteome</keyword>
<dbReference type="Proteomes" id="UP000267606">
    <property type="component" value="Unassembled WGS sequence"/>
</dbReference>
<accession>A0A183HE09</accession>